<feature type="DNA-binding region" description="H-T-H motif" evidence="4">
    <location>
        <begin position="39"/>
        <end position="58"/>
    </location>
</feature>
<dbReference type="Pfam" id="PF00440">
    <property type="entry name" value="TetR_N"/>
    <property type="match status" value="1"/>
</dbReference>
<evidence type="ECO:0000256" key="1">
    <source>
        <dbReference type="ARBA" id="ARBA00023015"/>
    </source>
</evidence>
<gene>
    <name evidence="6" type="ORF">BDZ31_002116</name>
</gene>
<keyword evidence="2 4" id="KW-0238">DNA-binding</keyword>
<dbReference type="InterPro" id="IPR009057">
    <property type="entry name" value="Homeodomain-like_sf"/>
</dbReference>
<dbReference type="Gene3D" id="1.10.357.10">
    <property type="entry name" value="Tetracycline Repressor, domain 2"/>
    <property type="match status" value="1"/>
</dbReference>
<dbReference type="PROSITE" id="PS50977">
    <property type="entry name" value="HTH_TETR_2"/>
    <property type="match status" value="1"/>
</dbReference>
<keyword evidence="7" id="KW-1185">Reference proteome</keyword>
<accession>A0A840IF12</accession>
<reference evidence="6 7" key="1">
    <citation type="submission" date="2020-08" db="EMBL/GenBank/DDBJ databases">
        <title>Genomic Encyclopedia of Archaeal and Bacterial Type Strains, Phase II (KMG-II): from individual species to whole genera.</title>
        <authorList>
            <person name="Goeker M."/>
        </authorList>
    </citation>
    <scope>NUCLEOTIDE SEQUENCE [LARGE SCALE GENOMIC DNA]</scope>
    <source>
        <strain evidence="6 7">DSM 23288</strain>
    </source>
</reference>
<dbReference type="SUPFAM" id="SSF46689">
    <property type="entry name" value="Homeodomain-like"/>
    <property type="match status" value="1"/>
</dbReference>
<dbReference type="InterPro" id="IPR023772">
    <property type="entry name" value="DNA-bd_HTH_TetR-type_CS"/>
</dbReference>
<sequence length="205" mass="22784">MTPGAAAAGKRERTKAQNRRAILDAACAVFTESGYDGASIRDVIRRTGLASGTFYNYFPDKESVFHAVLEERTTELRVRLREVRQVETALDAVVREGFRVYFSFIVEDRPLFDLLRRNAGTVQALADTPALASGIAELFEDLRVLVERGDLSPAIDLDYLSAAMGGVAFELGIRMVEQERPDVERTVRFATELFLGGIERLARHG</sequence>
<keyword evidence="1" id="KW-0805">Transcription regulation</keyword>
<evidence type="ECO:0000313" key="7">
    <source>
        <dbReference type="Proteomes" id="UP000585272"/>
    </source>
</evidence>
<protein>
    <submittedName>
        <fullName evidence="6">AcrR family transcriptional regulator</fullName>
    </submittedName>
</protein>
<evidence type="ECO:0000259" key="5">
    <source>
        <dbReference type="PROSITE" id="PS50977"/>
    </source>
</evidence>
<dbReference type="PANTHER" id="PTHR30055">
    <property type="entry name" value="HTH-TYPE TRANSCRIPTIONAL REGULATOR RUTR"/>
    <property type="match status" value="1"/>
</dbReference>
<dbReference type="RefSeq" id="WP_183341762.1">
    <property type="nucleotide sequence ID" value="NZ_JACHNU010000002.1"/>
</dbReference>
<dbReference type="PROSITE" id="PS01081">
    <property type="entry name" value="HTH_TETR_1"/>
    <property type="match status" value="1"/>
</dbReference>
<dbReference type="EMBL" id="JACHNU010000002">
    <property type="protein sequence ID" value="MBB4662530.1"/>
    <property type="molecule type" value="Genomic_DNA"/>
</dbReference>
<evidence type="ECO:0000313" key="6">
    <source>
        <dbReference type="EMBL" id="MBB4662530.1"/>
    </source>
</evidence>
<evidence type="ECO:0000256" key="2">
    <source>
        <dbReference type="ARBA" id="ARBA00023125"/>
    </source>
</evidence>
<dbReference type="InterPro" id="IPR050109">
    <property type="entry name" value="HTH-type_TetR-like_transc_reg"/>
</dbReference>
<comment type="caution">
    <text evidence="6">The sequence shown here is derived from an EMBL/GenBank/DDBJ whole genome shotgun (WGS) entry which is preliminary data.</text>
</comment>
<dbReference type="PANTHER" id="PTHR30055:SF234">
    <property type="entry name" value="HTH-TYPE TRANSCRIPTIONAL REGULATOR BETI"/>
    <property type="match status" value="1"/>
</dbReference>
<evidence type="ECO:0000256" key="4">
    <source>
        <dbReference type="PROSITE-ProRule" id="PRU00335"/>
    </source>
</evidence>
<dbReference type="Proteomes" id="UP000585272">
    <property type="component" value="Unassembled WGS sequence"/>
</dbReference>
<feature type="domain" description="HTH tetR-type" evidence="5">
    <location>
        <begin position="16"/>
        <end position="76"/>
    </location>
</feature>
<organism evidence="6 7">
    <name type="scientific">Conexibacter arvalis</name>
    <dbReference type="NCBI Taxonomy" id="912552"/>
    <lineage>
        <taxon>Bacteria</taxon>
        <taxon>Bacillati</taxon>
        <taxon>Actinomycetota</taxon>
        <taxon>Thermoleophilia</taxon>
        <taxon>Solirubrobacterales</taxon>
        <taxon>Conexibacteraceae</taxon>
        <taxon>Conexibacter</taxon>
    </lineage>
</organism>
<proteinExistence type="predicted"/>
<dbReference type="PRINTS" id="PR00455">
    <property type="entry name" value="HTHTETR"/>
</dbReference>
<dbReference type="GO" id="GO:0003700">
    <property type="term" value="F:DNA-binding transcription factor activity"/>
    <property type="evidence" value="ECO:0007669"/>
    <property type="project" value="TreeGrafter"/>
</dbReference>
<dbReference type="InterPro" id="IPR001647">
    <property type="entry name" value="HTH_TetR"/>
</dbReference>
<dbReference type="AlphaFoldDB" id="A0A840IF12"/>
<evidence type="ECO:0000256" key="3">
    <source>
        <dbReference type="ARBA" id="ARBA00023163"/>
    </source>
</evidence>
<dbReference type="GO" id="GO:0000976">
    <property type="term" value="F:transcription cis-regulatory region binding"/>
    <property type="evidence" value="ECO:0007669"/>
    <property type="project" value="TreeGrafter"/>
</dbReference>
<keyword evidence="3" id="KW-0804">Transcription</keyword>
<name>A0A840IF12_9ACTN</name>